<organism evidence="7 8">
    <name type="scientific">Brevibacillus laterosporus LMG 15441</name>
    <dbReference type="NCBI Taxonomy" id="1042163"/>
    <lineage>
        <taxon>Bacteria</taxon>
        <taxon>Bacillati</taxon>
        <taxon>Bacillota</taxon>
        <taxon>Bacilli</taxon>
        <taxon>Bacillales</taxon>
        <taxon>Paenibacillaceae</taxon>
        <taxon>Brevibacillus</taxon>
    </lineage>
</organism>
<dbReference type="EMBL" id="CP007806">
    <property type="protein sequence ID" value="AIG28488.1"/>
    <property type="molecule type" value="Genomic_DNA"/>
</dbReference>
<feature type="domain" description="YknX-like C-terminal permuted SH3-like" evidence="6">
    <location>
        <begin position="346"/>
        <end position="407"/>
    </location>
</feature>
<reference evidence="7 8" key="1">
    <citation type="journal article" date="2011" name="J. Bacteriol.">
        <title>Genome sequence of Brevibacillus laterosporus LMG 15441, a pathogen of invertebrates.</title>
        <authorList>
            <person name="Djukic M."/>
            <person name="Poehlein A."/>
            <person name="Thurmer A."/>
            <person name="Daniel R."/>
        </authorList>
    </citation>
    <scope>NUCLEOTIDE SEQUENCE [LARGE SCALE GENOMIC DNA]</scope>
    <source>
        <strain evidence="7 8">LMG 15441</strain>
    </source>
</reference>
<dbReference type="InterPro" id="IPR006143">
    <property type="entry name" value="RND_pump_MFP"/>
</dbReference>
<dbReference type="PANTHER" id="PTHR30469">
    <property type="entry name" value="MULTIDRUG RESISTANCE PROTEIN MDTA"/>
    <property type="match status" value="1"/>
</dbReference>
<proteinExistence type="inferred from homology"/>
<evidence type="ECO:0000256" key="2">
    <source>
        <dbReference type="SAM" id="Coils"/>
    </source>
</evidence>
<dbReference type="HOGENOM" id="CLU_018816_14_4_9"/>
<dbReference type="InterPro" id="IPR058637">
    <property type="entry name" value="YknX-like_C"/>
</dbReference>
<evidence type="ECO:0000256" key="1">
    <source>
        <dbReference type="ARBA" id="ARBA00009477"/>
    </source>
</evidence>
<evidence type="ECO:0000313" key="7">
    <source>
        <dbReference type="EMBL" id="AIG28488.1"/>
    </source>
</evidence>
<dbReference type="Proteomes" id="UP000005850">
    <property type="component" value="Chromosome"/>
</dbReference>
<feature type="coiled-coil region" evidence="2">
    <location>
        <begin position="132"/>
        <end position="190"/>
    </location>
</feature>
<dbReference type="NCBIfam" id="TIGR01730">
    <property type="entry name" value="RND_mfp"/>
    <property type="match status" value="1"/>
</dbReference>
<feature type="domain" description="CusB-like beta-barrel" evidence="5">
    <location>
        <begin position="269"/>
        <end position="331"/>
    </location>
</feature>
<dbReference type="Gene3D" id="2.40.420.20">
    <property type="match status" value="1"/>
</dbReference>
<dbReference type="KEGG" id="blr:BRLA_c042130"/>
<evidence type="ECO:0000259" key="5">
    <source>
        <dbReference type="Pfam" id="PF25954"/>
    </source>
</evidence>
<feature type="domain" description="YbhG-like alpha-helical hairpin" evidence="4">
    <location>
        <begin position="97"/>
        <end position="213"/>
    </location>
</feature>
<evidence type="ECO:0000259" key="6">
    <source>
        <dbReference type="Pfam" id="PF25989"/>
    </source>
</evidence>
<dbReference type="Gene3D" id="2.40.50.100">
    <property type="match status" value="2"/>
</dbReference>
<dbReference type="Pfam" id="PF25881">
    <property type="entry name" value="HH_YBHG"/>
    <property type="match status" value="1"/>
</dbReference>
<dbReference type="SUPFAM" id="SSF111369">
    <property type="entry name" value="HlyD-like secretion proteins"/>
    <property type="match status" value="1"/>
</dbReference>
<evidence type="ECO:0000256" key="3">
    <source>
        <dbReference type="SAM" id="SignalP"/>
    </source>
</evidence>
<feature type="signal peptide" evidence="3">
    <location>
        <begin position="1"/>
        <end position="26"/>
    </location>
</feature>
<dbReference type="eggNOG" id="COG0845">
    <property type="taxonomic scope" value="Bacteria"/>
</dbReference>
<protein>
    <submittedName>
        <fullName evidence="7">Multidrug transporter MdtA</fullName>
    </submittedName>
</protein>
<gene>
    <name evidence="7" type="primary">mdtA</name>
    <name evidence="7" type="ORF">BRLA_c042130</name>
</gene>
<accession>A0A075RB79</accession>
<dbReference type="InterPro" id="IPR058792">
    <property type="entry name" value="Beta-barrel_RND_2"/>
</dbReference>
<dbReference type="Gene3D" id="1.10.287.470">
    <property type="entry name" value="Helix hairpin bin"/>
    <property type="match status" value="2"/>
</dbReference>
<sequence>MNATVQKRFWILLILSLSMIVMTACSKDKEATVQPQGAKIVVAEAIKAKTFKEMSELSGTLAPKEETTLSFEVAGEVKSLPYKEGDQVKKGDILAQLDSTDYSLQLALAEAHVYGANANLAKVKNGFREQEVQQAKVAVDAKKILLEKAQKDYIRMEQLYKSGAIPQTELENVKNALELAKKDFASAQQSYSLVMAGARAEDISSTQANYQGAVVGRNQAAATLAKTQIKAPITGTVLSKLVDVGQLASPGVPVYRIGNITQLKTVLPVPDRDISAWNVGDTVEFTLYEQKRTGKVSKIYPATNEQTGTISVEVVIDNTKHDWFPGQVVSAKRALLQKEGIFVQVEAVFSRGSGPFVYVIKDGKARKTPVAIGQYVDNFLEITSGLQAGDMLITKGADRLLDGDIVAVGGGKQHD</sequence>
<name>A0A075RB79_BRELA</name>
<dbReference type="Gene3D" id="2.40.30.170">
    <property type="match status" value="1"/>
</dbReference>
<dbReference type="RefSeq" id="WP_003334497.1">
    <property type="nucleotide sequence ID" value="NZ_CP007806.1"/>
</dbReference>
<dbReference type="PROSITE" id="PS51257">
    <property type="entry name" value="PROKAR_LIPOPROTEIN"/>
    <property type="match status" value="1"/>
</dbReference>
<dbReference type="InterPro" id="IPR059052">
    <property type="entry name" value="HH_YbhG-like"/>
</dbReference>
<keyword evidence="8" id="KW-1185">Reference proteome</keyword>
<evidence type="ECO:0000313" key="8">
    <source>
        <dbReference type="Proteomes" id="UP000005850"/>
    </source>
</evidence>
<evidence type="ECO:0000259" key="4">
    <source>
        <dbReference type="Pfam" id="PF25881"/>
    </source>
</evidence>
<dbReference type="GO" id="GO:0015562">
    <property type="term" value="F:efflux transmembrane transporter activity"/>
    <property type="evidence" value="ECO:0007669"/>
    <property type="project" value="TreeGrafter"/>
</dbReference>
<dbReference type="STRING" id="1042163.BRLA_c042130"/>
<dbReference type="Pfam" id="PF25989">
    <property type="entry name" value="YknX_C"/>
    <property type="match status" value="1"/>
</dbReference>
<dbReference type="AlphaFoldDB" id="A0A075RB79"/>
<feature type="chain" id="PRO_5001709228" evidence="3">
    <location>
        <begin position="27"/>
        <end position="415"/>
    </location>
</feature>
<keyword evidence="3" id="KW-0732">Signal</keyword>
<comment type="similarity">
    <text evidence="1">Belongs to the membrane fusion protein (MFP) (TC 8.A.1) family.</text>
</comment>
<dbReference type="GO" id="GO:1990281">
    <property type="term" value="C:efflux pump complex"/>
    <property type="evidence" value="ECO:0007669"/>
    <property type="project" value="TreeGrafter"/>
</dbReference>
<dbReference type="Pfam" id="PF25954">
    <property type="entry name" value="Beta-barrel_RND_2"/>
    <property type="match status" value="1"/>
</dbReference>
<keyword evidence="2" id="KW-0175">Coiled coil</keyword>